<evidence type="ECO:0000313" key="2">
    <source>
        <dbReference type="EMBL" id="RKS93921.1"/>
    </source>
</evidence>
<accession>A0A495S2K7</accession>
<feature type="transmembrane region" description="Helical" evidence="1">
    <location>
        <begin position="64"/>
        <end position="80"/>
    </location>
</feature>
<name>A0A495S2K7_9FLAO</name>
<keyword evidence="1" id="KW-1133">Transmembrane helix</keyword>
<feature type="transmembrane region" description="Helical" evidence="1">
    <location>
        <begin position="203"/>
        <end position="224"/>
    </location>
</feature>
<evidence type="ECO:0000256" key="1">
    <source>
        <dbReference type="SAM" id="Phobius"/>
    </source>
</evidence>
<gene>
    <name evidence="2" type="ORF">BC952_1778</name>
</gene>
<feature type="transmembrane region" description="Helical" evidence="1">
    <location>
        <begin position="173"/>
        <end position="191"/>
    </location>
</feature>
<dbReference type="EMBL" id="RBXA01000002">
    <property type="protein sequence ID" value="RKS93921.1"/>
    <property type="molecule type" value="Genomic_DNA"/>
</dbReference>
<feature type="transmembrane region" description="Helical" evidence="1">
    <location>
        <begin position="144"/>
        <end position="166"/>
    </location>
</feature>
<protein>
    <recommendedName>
        <fullName evidence="4">YhhN-like protein</fullName>
    </recommendedName>
</protein>
<feature type="transmembrane region" description="Helical" evidence="1">
    <location>
        <begin position="86"/>
        <end position="106"/>
    </location>
</feature>
<evidence type="ECO:0008006" key="4">
    <source>
        <dbReference type="Google" id="ProtNLM"/>
    </source>
</evidence>
<comment type="caution">
    <text evidence="2">The sequence shown here is derived from an EMBL/GenBank/DDBJ whole genome shotgun (WGS) entry which is preliminary data.</text>
</comment>
<evidence type="ECO:0000313" key="3">
    <source>
        <dbReference type="Proteomes" id="UP000280091"/>
    </source>
</evidence>
<dbReference type="Proteomes" id="UP000280091">
    <property type="component" value="Unassembled WGS sequence"/>
</dbReference>
<feature type="transmembrane region" description="Helical" evidence="1">
    <location>
        <begin position="40"/>
        <end position="57"/>
    </location>
</feature>
<keyword evidence="1" id="KW-0812">Transmembrane</keyword>
<feature type="transmembrane region" description="Helical" evidence="1">
    <location>
        <begin position="113"/>
        <end position="132"/>
    </location>
</feature>
<sequence>MRLLTKKYNLIQENTLVCFLFSFAIVEVLAELFSFKIILFAFRPIVAAILIYLYWITSKERNEYFFITIFFLLLTSIFIISESQLFLVLGLAGIIVHRTLLIVYIVKLNKVKDFIPILIAVIPFIFIFSYLLSISDGIPEGSYYALLVQNILVSILGGVILSNYFMNETTNTPWLSIFGVLSVGLYFTVFIEKLFLNNLPPTYFRPLGMILYVTSYFAFYKFVIDAEKLNANEKESIEQIS</sequence>
<keyword evidence="3" id="KW-1185">Reference proteome</keyword>
<dbReference type="AlphaFoldDB" id="A0A495S2K7"/>
<keyword evidence="1" id="KW-0472">Membrane</keyword>
<reference evidence="2 3" key="1">
    <citation type="submission" date="2018-10" db="EMBL/GenBank/DDBJ databases">
        <title>Genomic Encyclopedia of Archaeal and Bacterial Type Strains, Phase II (KMG-II): from individual species to whole genera.</title>
        <authorList>
            <person name="Goeker M."/>
        </authorList>
    </citation>
    <scope>NUCLEOTIDE SEQUENCE [LARGE SCALE GENOMIC DNA]</scope>
    <source>
        <strain evidence="2 3">DSM 15094</strain>
    </source>
</reference>
<proteinExistence type="predicted"/>
<organism evidence="2 3">
    <name type="scientific">Flavobacterium limicola</name>
    <dbReference type="NCBI Taxonomy" id="180441"/>
    <lineage>
        <taxon>Bacteria</taxon>
        <taxon>Pseudomonadati</taxon>
        <taxon>Bacteroidota</taxon>
        <taxon>Flavobacteriia</taxon>
        <taxon>Flavobacteriales</taxon>
        <taxon>Flavobacteriaceae</taxon>
        <taxon>Flavobacterium</taxon>
    </lineage>
</organism>